<evidence type="ECO:0000313" key="2">
    <source>
        <dbReference type="Proteomes" id="UP000827092"/>
    </source>
</evidence>
<organism evidence="1 2">
    <name type="scientific">Oedothorax gibbosus</name>
    <dbReference type="NCBI Taxonomy" id="931172"/>
    <lineage>
        <taxon>Eukaryota</taxon>
        <taxon>Metazoa</taxon>
        <taxon>Ecdysozoa</taxon>
        <taxon>Arthropoda</taxon>
        <taxon>Chelicerata</taxon>
        <taxon>Arachnida</taxon>
        <taxon>Araneae</taxon>
        <taxon>Araneomorphae</taxon>
        <taxon>Entelegynae</taxon>
        <taxon>Araneoidea</taxon>
        <taxon>Linyphiidae</taxon>
        <taxon>Erigoninae</taxon>
        <taxon>Oedothorax</taxon>
    </lineage>
</organism>
<gene>
    <name evidence="1" type="ORF">JTE90_019609</name>
</gene>
<dbReference type="Proteomes" id="UP000827092">
    <property type="component" value="Unassembled WGS sequence"/>
</dbReference>
<dbReference type="EMBL" id="JAFNEN010000158">
    <property type="protein sequence ID" value="KAG8191545.1"/>
    <property type="molecule type" value="Genomic_DNA"/>
</dbReference>
<protein>
    <submittedName>
        <fullName evidence="1">Uncharacterized protein</fullName>
    </submittedName>
</protein>
<evidence type="ECO:0000313" key="1">
    <source>
        <dbReference type="EMBL" id="KAG8191545.1"/>
    </source>
</evidence>
<reference evidence="1 2" key="1">
    <citation type="journal article" date="2022" name="Nat. Ecol. Evol.">
        <title>A masculinizing supergene underlies an exaggerated male reproductive morph in a spider.</title>
        <authorList>
            <person name="Hendrickx F."/>
            <person name="De Corte Z."/>
            <person name="Sonet G."/>
            <person name="Van Belleghem S.M."/>
            <person name="Kostlbacher S."/>
            <person name="Vangestel C."/>
        </authorList>
    </citation>
    <scope>NUCLEOTIDE SEQUENCE [LARGE SCALE GENOMIC DNA]</scope>
    <source>
        <strain evidence="1">W744_W776</strain>
    </source>
</reference>
<dbReference type="AlphaFoldDB" id="A0AAV6V4A4"/>
<sequence>MLAKEHQEHTSIHQKMERRVKHYLSPFPIEMLNKDATDKEMGGYSLATGQPQVDFLSPLTGEFSKEFSCPHHFMK</sequence>
<name>A0AAV6V4A4_9ARAC</name>
<proteinExistence type="predicted"/>
<keyword evidence="2" id="KW-1185">Reference proteome</keyword>
<accession>A0AAV6V4A4</accession>
<comment type="caution">
    <text evidence="1">The sequence shown here is derived from an EMBL/GenBank/DDBJ whole genome shotgun (WGS) entry which is preliminary data.</text>
</comment>